<feature type="transmembrane region" description="Helical" evidence="8">
    <location>
        <begin position="26"/>
        <end position="46"/>
    </location>
</feature>
<evidence type="ECO:0000256" key="4">
    <source>
        <dbReference type="ARBA" id="ARBA00022741"/>
    </source>
</evidence>
<dbReference type="InterPro" id="IPR027417">
    <property type="entry name" value="P-loop_NTPase"/>
</dbReference>
<evidence type="ECO:0000256" key="3">
    <source>
        <dbReference type="ARBA" id="ARBA00022692"/>
    </source>
</evidence>
<dbReference type="AlphaFoldDB" id="A0A7R7ELW1"/>
<dbReference type="InterPro" id="IPR011527">
    <property type="entry name" value="ABC1_TM_dom"/>
</dbReference>
<evidence type="ECO:0000256" key="8">
    <source>
        <dbReference type="SAM" id="Phobius"/>
    </source>
</evidence>
<feature type="domain" description="ABC transporter" evidence="9">
    <location>
        <begin position="449"/>
        <end position="683"/>
    </location>
</feature>
<feature type="transmembrane region" description="Helical" evidence="8">
    <location>
        <begin position="360"/>
        <end position="393"/>
    </location>
</feature>
<feature type="transmembrane region" description="Helical" evidence="8">
    <location>
        <begin position="171"/>
        <end position="193"/>
    </location>
</feature>
<reference evidence="11 12" key="1">
    <citation type="submission" date="2020-11" db="EMBL/GenBank/DDBJ databases">
        <title>Draft genome sequencing of a Lachnospiraceae strain isolated from anoxic soil subjected to BSD treatment.</title>
        <authorList>
            <person name="Uek A."/>
            <person name="Tonouchi A."/>
        </authorList>
    </citation>
    <scope>NUCLEOTIDE SEQUENCE [LARGE SCALE GENOMIC DNA]</scope>
    <source>
        <strain evidence="11 12">TB5</strain>
    </source>
</reference>
<dbReference type="GO" id="GO:0016887">
    <property type="term" value="F:ATP hydrolysis activity"/>
    <property type="evidence" value="ECO:0007669"/>
    <property type="project" value="InterPro"/>
</dbReference>
<comment type="subcellular location">
    <subcellularLocation>
        <location evidence="1">Cell membrane</location>
        <topology evidence="1">Multi-pass membrane protein</topology>
    </subcellularLocation>
</comment>
<evidence type="ECO:0000313" key="11">
    <source>
        <dbReference type="EMBL" id="BCN31224.1"/>
    </source>
</evidence>
<protein>
    <submittedName>
        <fullName evidence="11">Lipid A ABC transporter permease/ATP-binding protein</fullName>
    </submittedName>
</protein>
<keyword evidence="3 8" id="KW-0812">Transmembrane</keyword>
<proteinExistence type="predicted"/>
<sequence>MIKETDVTDNSHGNVLLRLLSYLKPYWHQMLIAFILVLCITGFELYRPILIGDAIDQYINGYNKPYAVVEKDSKNSIAYDNYYISKDFDTHKVSKYLQIVLYKDNYYLFKSLTLTEQQYISNSVNNNNILNFRLRSNKISIQKDTKELQGTRLTSSELKQLRTSDFSGIKLAAMIYLIVLLFSFLFNMIQTWILQLLGQNIVYNIRKEIYEHIHSLSLRFFDINPVGRIVTRITNDVEALSEMFSTIIIKLFKNSIKIIGLAIVMIRIDLKMALFSFLLMPFIVLLTFIFKKISRATYRVTRTKLTIINTFLSENISGMKLIQIFAREKEKYKEFETKNKEVYKAFFREMMVFAIFRPSIYMLSVISLVIIIGIGGSSVLHGALTMGTLFIFIQYINSFFDPIQELAEQFGTLQSSLASAEKIFTILDEEPMILEKEEPIHLPDIKGKIEFKNVWFAYEGEEYILKDVSFTILPGEKVAFVGATGAGKSSILNLIGRYYDIQKGEILIDGINIKELSKNELRSSIGQVQQDVFIFTGDIKSNISLNREDITMEEIEKACEHVNASPFIHNLPNRFDEPVSERGATFSAGQRQLLSFARTLAYKPNILVMDEATANIDTETETLIQDALEKLMDGRTTIMVAHRLSTIQHADNIIVMHKGRIRESGTHQELLIQNGIYKKLYELQLNS</sequence>
<keyword evidence="12" id="KW-1185">Reference proteome</keyword>
<gene>
    <name evidence="11" type="ORF">bsdtb5_25190</name>
</gene>
<dbReference type="PROSITE" id="PS50893">
    <property type="entry name" value="ABC_TRANSPORTER_2"/>
    <property type="match status" value="1"/>
</dbReference>
<evidence type="ECO:0000256" key="1">
    <source>
        <dbReference type="ARBA" id="ARBA00004651"/>
    </source>
</evidence>
<dbReference type="PANTHER" id="PTHR43394">
    <property type="entry name" value="ATP-DEPENDENT PERMEASE MDL1, MITOCHONDRIAL"/>
    <property type="match status" value="1"/>
</dbReference>
<name>A0A7R7ELW1_9FIRM</name>
<dbReference type="Gene3D" id="1.20.1560.10">
    <property type="entry name" value="ABC transporter type 1, transmembrane domain"/>
    <property type="match status" value="1"/>
</dbReference>
<dbReference type="KEGG" id="ahb:bsdtb5_25190"/>
<keyword evidence="5 11" id="KW-0067">ATP-binding</keyword>
<dbReference type="InterPro" id="IPR039421">
    <property type="entry name" value="Type_1_exporter"/>
</dbReference>
<dbReference type="RefSeq" id="WP_271712364.1">
    <property type="nucleotide sequence ID" value="NZ_AP024169.1"/>
</dbReference>
<dbReference type="InterPro" id="IPR017871">
    <property type="entry name" value="ABC_transporter-like_CS"/>
</dbReference>
<evidence type="ECO:0000256" key="2">
    <source>
        <dbReference type="ARBA" id="ARBA00022448"/>
    </source>
</evidence>
<evidence type="ECO:0000256" key="5">
    <source>
        <dbReference type="ARBA" id="ARBA00022840"/>
    </source>
</evidence>
<dbReference type="GO" id="GO:0005886">
    <property type="term" value="C:plasma membrane"/>
    <property type="evidence" value="ECO:0007669"/>
    <property type="project" value="UniProtKB-SubCell"/>
</dbReference>
<dbReference type="PANTHER" id="PTHR43394:SF1">
    <property type="entry name" value="ATP-BINDING CASSETTE SUB-FAMILY B MEMBER 10, MITOCHONDRIAL"/>
    <property type="match status" value="1"/>
</dbReference>
<dbReference type="SUPFAM" id="SSF90123">
    <property type="entry name" value="ABC transporter transmembrane region"/>
    <property type="match status" value="1"/>
</dbReference>
<dbReference type="EMBL" id="AP024169">
    <property type="protein sequence ID" value="BCN31224.1"/>
    <property type="molecule type" value="Genomic_DNA"/>
</dbReference>
<dbReference type="InterPro" id="IPR003439">
    <property type="entry name" value="ABC_transporter-like_ATP-bd"/>
</dbReference>
<dbReference type="GO" id="GO:0005524">
    <property type="term" value="F:ATP binding"/>
    <property type="evidence" value="ECO:0007669"/>
    <property type="project" value="UniProtKB-KW"/>
</dbReference>
<keyword evidence="4" id="KW-0547">Nucleotide-binding</keyword>
<feature type="domain" description="ABC transmembrane type-1" evidence="10">
    <location>
        <begin position="31"/>
        <end position="415"/>
    </location>
</feature>
<keyword evidence="7 8" id="KW-0472">Membrane</keyword>
<dbReference type="Proteomes" id="UP000595897">
    <property type="component" value="Chromosome"/>
</dbReference>
<dbReference type="CDD" id="cd18544">
    <property type="entry name" value="ABC_6TM_TmrA_like"/>
    <property type="match status" value="1"/>
</dbReference>
<dbReference type="FunFam" id="3.40.50.300:FF:000287">
    <property type="entry name" value="Multidrug ABC transporter ATP-binding protein"/>
    <property type="match status" value="1"/>
</dbReference>
<dbReference type="SMART" id="SM00382">
    <property type="entry name" value="AAA"/>
    <property type="match status" value="1"/>
</dbReference>
<dbReference type="Gene3D" id="3.40.50.300">
    <property type="entry name" value="P-loop containing nucleotide triphosphate hydrolases"/>
    <property type="match status" value="1"/>
</dbReference>
<dbReference type="SUPFAM" id="SSF52540">
    <property type="entry name" value="P-loop containing nucleoside triphosphate hydrolases"/>
    <property type="match status" value="1"/>
</dbReference>
<dbReference type="Pfam" id="PF00005">
    <property type="entry name" value="ABC_tran"/>
    <property type="match status" value="1"/>
</dbReference>
<dbReference type="PROSITE" id="PS00211">
    <property type="entry name" value="ABC_TRANSPORTER_1"/>
    <property type="match status" value="1"/>
</dbReference>
<keyword evidence="2" id="KW-0813">Transport</keyword>
<dbReference type="InterPro" id="IPR003593">
    <property type="entry name" value="AAA+_ATPase"/>
</dbReference>
<feature type="transmembrane region" description="Helical" evidence="8">
    <location>
        <begin position="272"/>
        <end position="290"/>
    </location>
</feature>
<keyword evidence="6 8" id="KW-1133">Transmembrane helix</keyword>
<dbReference type="InterPro" id="IPR036640">
    <property type="entry name" value="ABC1_TM_sf"/>
</dbReference>
<dbReference type="CDD" id="cd03254">
    <property type="entry name" value="ABCC_Glucan_exporter_like"/>
    <property type="match status" value="1"/>
</dbReference>
<evidence type="ECO:0000259" key="9">
    <source>
        <dbReference type="PROSITE" id="PS50893"/>
    </source>
</evidence>
<evidence type="ECO:0000256" key="6">
    <source>
        <dbReference type="ARBA" id="ARBA00022989"/>
    </source>
</evidence>
<evidence type="ECO:0000256" key="7">
    <source>
        <dbReference type="ARBA" id="ARBA00023136"/>
    </source>
</evidence>
<evidence type="ECO:0000313" key="12">
    <source>
        <dbReference type="Proteomes" id="UP000595897"/>
    </source>
</evidence>
<evidence type="ECO:0000259" key="10">
    <source>
        <dbReference type="PROSITE" id="PS50929"/>
    </source>
</evidence>
<organism evidence="11 12">
    <name type="scientific">Anaeromicropila herbilytica</name>
    <dbReference type="NCBI Taxonomy" id="2785025"/>
    <lineage>
        <taxon>Bacteria</taxon>
        <taxon>Bacillati</taxon>
        <taxon>Bacillota</taxon>
        <taxon>Clostridia</taxon>
        <taxon>Lachnospirales</taxon>
        <taxon>Lachnospiraceae</taxon>
        <taxon>Anaeromicropila</taxon>
    </lineage>
</organism>
<dbReference type="PROSITE" id="PS50929">
    <property type="entry name" value="ABC_TM1F"/>
    <property type="match status" value="1"/>
</dbReference>
<dbReference type="GO" id="GO:0015421">
    <property type="term" value="F:ABC-type oligopeptide transporter activity"/>
    <property type="evidence" value="ECO:0007669"/>
    <property type="project" value="TreeGrafter"/>
</dbReference>
<dbReference type="Pfam" id="PF00664">
    <property type="entry name" value="ABC_membrane"/>
    <property type="match status" value="1"/>
</dbReference>
<accession>A0A7R7ELW1</accession>